<organism evidence="4 5">
    <name type="scientific">Deminuibacter soli</name>
    <dbReference type="NCBI Taxonomy" id="2291815"/>
    <lineage>
        <taxon>Bacteria</taxon>
        <taxon>Pseudomonadati</taxon>
        <taxon>Bacteroidota</taxon>
        <taxon>Chitinophagia</taxon>
        <taxon>Chitinophagales</taxon>
        <taxon>Chitinophagaceae</taxon>
        <taxon>Deminuibacter</taxon>
    </lineage>
</organism>
<dbReference type="RefSeq" id="WP_116847757.1">
    <property type="nucleotide sequence ID" value="NZ_QTJU01000004.1"/>
</dbReference>
<gene>
    <name evidence="4" type="ORF">DXN05_13310</name>
</gene>
<keyword evidence="1" id="KW-0812">Transmembrane</keyword>
<dbReference type="AlphaFoldDB" id="A0A3E1NIC6"/>
<feature type="transmembrane region" description="Helical" evidence="1">
    <location>
        <begin position="91"/>
        <end position="111"/>
    </location>
</feature>
<proteinExistence type="predicted"/>
<dbReference type="EMBL" id="QTJU01000004">
    <property type="protein sequence ID" value="RFM27679.1"/>
    <property type="molecule type" value="Genomic_DNA"/>
</dbReference>
<dbReference type="Gene3D" id="3.55.50.30">
    <property type="match status" value="1"/>
</dbReference>
<dbReference type="InterPro" id="IPR012373">
    <property type="entry name" value="Ferrdict_sens_TM"/>
</dbReference>
<feature type="domain" description="Protein FecR C-terminal" evidence="3">
    <location>
        <begin position="256"/>
        <end position="323"/>
    </location>
</feature>
<protein>
    <submittedName>
        <fullName evidence="4">DUF4974 domain-containing protein</fullName>
    </submittedName>
</protein>
<dbReference type="OrthoDB" id="923517at2"/>
<evidence type="ECO:0000313" key="5">
    <source>
        <dbReference type="Proteomes" id="UP000261284"/>
    </source>
</evidence>
<dbReference type="Pfam" id="PF04773">
    <property type="entry name" value="FecR"/>
    <property type="match status" value="1"/>
</dbReference>
<dbReference type="PANTHER" id="PTHR30273">
    <property type="entry name" value="PERIPLASMIC SIGNAL SENSOR AND SIGMA FACTOR ACTIVATOR FECR-RELATED"/>
    <property type="match status" value="1"/>
</dbReference>
<feature type="domain" description="FecR protein" evidence="2">
    <location>
        <begin position="121"/>
        <end position="213"/>
    </location>
</feature>
<dbReference type="Proteomes" id="UP000261284">
    <property type="component" value="Unassembled WGS sequence"/>
</dbReference>
<keyword evidence="5" id="KW-1185">Reference proteome</keyword>
<reference evidence="4 5" key="1">
    <citation type="submission" date="2018-08" db="EMBL/GenBank/DDBJ databases">
        <title>Chitinophagaceae sp. K23C18032701, a novel bacterium isolated from forest soil.</title>
        <authorList>
            <person name="Wang C."/>
        </authorList>
    </citation>
    <scope>NUCLEOTIDE SEQUENCE [LARGE SCALE GENOMIC DNA]</scope>
    <source>
        <strain evidence="4 5">K23C18032701</strain>
    </source>
</reference>
<dbReference type="InterPro" id="IPR032508">
    <property type="entry name" value="FecR_C"/>
</dbReference>
<dbReference type="Gene3D" id="2.60.120.1440">
    <property type="match status" value="1"/>
</dbReference>
<dbReference type="InterPro" id="IPR006860">
    <property type="entry name" value="FecR"/>
</dbReference>
<name>A0A3E1NIC6_9BACT</name>
<comment type="caution">
    <text evidence="4">The sequence shown here is derived from an EMBL/GenBank/DDBJ whole genome shotgun (WGS) entry which is preliminary data.</text>
</comment>
<evidence type="ECO:0000259" key="2">
    <source>
        <dbReference type="Pfam" id="PF04773"/>
    </source>
</evidence>
<keyword evidence="1" id="KW-1133">Transmembrane helix</keyword>
<accession>A0A3E1NIC6</accession>
<evidence type="ECO:0000256" key="1">
    <source>
        <dbReference type="SAM" id="Phobius"/>
    </source>
</evidence>
<dbReference type="PANTHER" id="PTHR30273:SF2">
    <property type="entry name" value="PROTEIN FECR"/>
    <property type="match status" value="1"/>
</dbReference>
<evidence type="ECO:0000259" key="3">
    <source>
        <dbReference type="Pfam" id="PF16344"/>
    </source>
</evidence>
<keyword evidence="1" id="KW-0472">Membrane</keyword>
<dbReference type="GO" id="GO:0016989">
    <property type="term" value="F:sigma factor antagonist activity"/>
    <property type="evidence" value="ECO:0007669"/>
    <property type="project" value="TreeGrafter"/>
</dbReference>
<evidence type="ECO:0000313" key="4">
    <source>
        <dbReference type="EMBL" id="RFM27679.1"/>
    </source>
</evidence>
<dbReference type="Pfam" id="PF16344">
    <property type="entry name" value="FecR_C"/>
    <property type="match status" value="1"/>
</dbReference>
<dbReference type="PIRSF" id="PIRSF018266">
    <property type="entry name" value="FecR"/>
    <property type="match status" value="1"/>
</dbReference>
<sequence>MDIKYTTPEAFLEDAGFIGWLTGTDTAQAKAWGEWMNAHPEMQPVADAAARIFNELHVPETVAESQVNQAEARLQQALRGTGKTVNLYRKWIGIAAAAAVLAVVAAGFFLYRNNTPNPLLQTSYGQTTSKVLPDGSEVMMNANSTIEYTNGWQDGKDREVWLKGEAFFHVKKTPNKSRFIVHTGTVDVIVTGTKFNVDTRDSLMHILLTEGSVTLKTNDGQEIHMKPGDYALLDSQHHLQLKTAREESVLAWKEHKLVFDNTPIKDVVTAIEQQYGLHVKLADEATGRQTVSGILPNDSLDVLLQSLEGLTYKITRDQDTITIAKP</sequence>